<protein>
    <recommendedName>
        <fullName evidence="11">ATP-binding protein Uup</fullName>
        <ecNumber evidence="11">3.6.1.-</ecNumber>
    </recommendedName>
</protein>
<evidence type="ECO:0000313" key="14">
    <source>
        <dbReference type="EMBL" id="PXV68588.1"/>
    </source>
</evidence>
<keyword evidence="11" id="KW-0175">Coiled coil</keyword>
<evidence type="ECO:0000256" key="3">
    <source>
        <dbReference type="ARBA" id="ARBA00022741"/>
    </source>
</evidence>
<comment type="similarity">
    <text evidence="10 11">Belongs to the ABC transporter superfamily. ABCF family. Uup subfamily.</text>
</comment>
<dbReference type="GO" id="GO:0043022">
    <property type="term" value="F:ribosome binding"/>
    <property type="evidence" value="ECO:0007669"/>
    <property type="project" value="UniProtKB-UniRule"/>
</dbReference>
<dbReference type="GO" id="GO:0005524">
    <property type="term" value="F:ATP binding"/>
    <property type="evidence" value="ECO:0007669"/>
    <property type="project" value="UniProtKB-UniRule"/>
</dbReference>
<evidence type="ECO:0000259" key="13">
    <source>
        <dbReference type="PROSITE" id="PS50893"/>
    </source>
</evidence>
<accession>A0A318EBZ9</accession>
<dbReference type="FunFam" id="3.40.50.300:FF:000309">
    <property type="entry name" value="ABC transporter ATP-binding protein"/>
    <property type="match status" value="1"/>
</dbReference>
<keyword evidence="1 11" id="KW-0963">Cytoplasm</keyword>
<feature type="compositionally biased region" description="Pro residues" evidence="12">
    <location>
        <begin position="527"/>
        <end position="550"/>
    </location>
</feature>
<keyword evidence="4 11" id="KW-0227">DNA damage</keyword>
<dbReference type="InterPro" id="IPR003439">
    <property type="entry name" value="ABC_transporter-like_ATP-bd"/>
</dbReference>
<dbReference type="GO" id="GO:0005737">
    <property type="term" value="C:cytoplasm"/>
    <property type="evidence" value="ECO:0007669"/>
    <property type="project" value="UniProtKB-SubCell"/>
</dbReference>
<dbReference type="EMBL" id="QICN01000004">
    <property type="protein sequence ID" value="PXV68588.1"/>
    <property type="molecule type" value="Genomic_DNA"/>
</dbReference>
<dbReference type="FunFam" id="3.40.50.300:FF:000011">
    <property type="entry name" value="Putative ABC transporter ATP-binding component"/>
    <property type="match status" value="1"/>
</dbReference>
<dbReference type="Pfam" id="PF16326">
    <property type="entry name" value="ABC_tran_CTD"/>
    <property type="match status" value="1"/>
</dbReference>
<evidence type="ECO:0000256" key="6">
    <source>
        <dbReference type="ARBA" id="ARBA00022840"/>
    </source>
</evidence>
<organism evidence="14 15">
    <name type="scientific">Sinimarinibacterium flocculans</name>
    <dbReference type="NCBI Taxonomy" id="985250"/>
    <lineage>
        <taxon>Bacteria</taxon>
        <taxon>Pseudomonadati</taxon>
        <taxon>Pseudomonadota</taxon>
        <taxon>Gammaproteobacteria</taxon>
        <taxon>Nevskiales</taxon>
        <taxon>Nevskiaceae</taxon>
        <taxon>Sinimarinibacterium</taxon>
    </lineage>
</organism>
<keyword evidence="6 11" id="KW-0067">ATP-binding</keyword>
<evidence type="ECO:0000313" key="15">
    <source>
        <dbReference type="Proteomes" id="UP000248330"/>
    </source>
</evidence>
<feature type="domain" description="ABC transporter" evidence="13">
    <location>
        <begin position="314"/>
        <end position="532"/>
    </location>
</feature>
<dbReference type="InterPro" id="IPR037118">
    <property type="entry name" value="Val-tRNA_synth_C_sf"/>
</dbReference>
<comment type="subcellular location">
    <subcellularLocation>
        <location evidence="11">Cytoplasm</location>
    </subcellularLocation>
    <text evidence="11">Associates with ribosomes.</text>
</comment>
<keyword evidence="3 11" id="KW-0547">Nucleotide-binding</keyword>
<dbReference type="EC" id="3.6.1.-" evidence="11"/>
<name>A0A318EBZ9_9GAMM</name>
<dbReference type="SUPFAM" id="SSF52540">
    <property type="entry name" value="P-loop containing nucleoside triphosphate hydrolases"/>
    <property type="match status" value="2"/>
</dbReference>
<keyword evidence="5 11" id="KW-0378">Hydrolase</keyword>
<keyword evidence="2 11" id="KW-0677">Repeat</keyword>
<keyword evidence="7 11" id="KW-0238">DNA-binding</keyword>
<dbReference type="Pfam" id="PF00005">
    <property type="entry name" value="ABC_tran"/>
    <property type="match status" value="2"/>
</dbReference>
<evidence type="ECO:0000256" key="8">
    <source>
        <dbReference type="ARBA" id="ARBA00023204"/>
    </source>
</evidence>
<dbReference type="PANTHER" id="PTHR42855:SF1">
    <property type="entry name" value="ABC TRANSPORTER DOMAIN-CONTAINING PROTEIN"/>
    <property type="match status" value="1"/>
</dbReference>
<dbReference type="Gene3D" id="3.40.50.300">
    <property type="entry name" value="P-loop containing nucleotide triphosphate hydrolases"/>
    <property type="match status" value="2"/>
</dbReference>
<dbReference type="Proteomes" id="UP000248330">
    <property type="component" value="Unassembled WGS sequence"/>
</dbReference>
<dbReference type="GO" id="GO:0006281">
    <property type="term" value="P:DNA repair"/>
    <property type="evidence" value="ECO:0007669"/>
    <property type="project" value="UniProtKB-KW"/>
</dbReference>
<evidence type="ECO:0000256" key="1">
    <source>
        <dbReference type="ARBA" id="ARBA00022490"/>
    </source>
</evidence>
<dbReference type="Pfam" id="PF12848">
    <property type="entry name" value="ABC_tran_Xtn"/>
    <property type="match status" value="1"/>
</dbReference>
<feature type="region of interest" description="Disordered" evidence="12">
    <location>
        <begin position="525"/>
        <end position="556"/>
    </location>
</feature>
<dbReference type="InterPro" id="IPR017871">
    <property type="entry name" value="ABC_transporter-like_CS"/>
</dbReference>
<comment type="catalytic activity">
    <reaction evidence="9 11">
        <text>ATP + H2O = ADP + phosphate + H(+)</text>
        <dbReference type="Rhea" id="RHEA:13065"/>
        <dbReference type="ChEBI" id="CHEBI:15377"/>
        <dbReference type="ChEBI" id="CHEBI:15378"/>
        <dbReference type="ChEBI" id="CHEBI:30616"/>
        <dbReference type="ChEBI" id="CHEBI:43474"/>
        <dbReference type="ChEBI" id="CHEBI:456216"/>
    </reaction>
</comment>
<evidence type="ECO:0000256" key="12">
    <source>
        <dbReference type="SAM" id="MobiDB-lite"/>
    </source>
</evidence>
<dbReference type="Gene3D" id="1.10.287.380">
    <property type="entry name" value="Valyl-tRNA synthetase, C-terminal domain"/>
    <property type="match status" value="1"/>
</dbReference>
<evidence type="ECO:0000256" key="7">
    <source>
        <dbReference type="ARBA" id="ARBA00023125"/>
    </source>
</evidence>
<dbReference type="GO" id="GO:0003677">
    <property type="term" value="F:DNA binding"/>
    <property type="evidence" value="ECO:0007669"/>
    <property type="project" value="UniProtKB-UniRule"/>
</dbReference>
<comment type="caution">
    <text evidence="14">The sequence shown here is derived from an EMBL/GenBank/DDBJ whole genome shotgun (WGS) entry which is preliminary data.</text>
</comment>
<feature type="binding site" evidence="11">
    <location>
        <begin position="35"/>
        <end position="42"/>
    </location>
    <ligand>
        <name>ATP</name>
        <dbReference type="ChEBI" id="CHEBI:30616"/>
        <label>1</label>
    </ligand>
</feature>
<gene>
    <name evidence="11" type="primary">uup</name>
    <name evidence="14" type="ORF">C8D93_104288</name>
</gene>
<dbReference type="RefSeq" id="WP_110265075.1">
    <property type="nucleotide sequence ID" value="NZ_CAKZQT010000014.1"/>
</dbReference>
<dbReference type="CDD" id="cd03221">
    <property type="entry name" value="ABCF_EF-3"/>
    <property type="match status" value="2"/>
</dbReference>
<dbReference type="GO" id="GO:0016887">
    <property type="term" value="F:ATP hydrolysis activity"/>
    <property type="evidence" value="ECO:0007669"/>
    <property type="project" value="UniProtKB-UniRule"/>
</dbReference>
<dbReference type="HAMAP" id="MF_00848">
    <property type="entry name" value="Uup"/>
    <property type="match status" value="1"/>
</dbReference>
<dbReference type="PANTHER" id="PTHR42855">
    <property type="entry name" value="ABC TRANSPORTER ATP-BINDING SUBUNIT"/>
    <property type="match status" value="1"/>
</dbReference>
<dbReference type="PROSITE" id="PS50893">
    <property type="entry name" value="ABC_TRANSPORTER_2"/>
    <property type="match status" value="2"/>
</dbReference>
<reference evidence="14 15" key="1">
    <citation type="submission" date="2018-04" db="EMBL/GenBank/DDBJ databases">
        <title>Genomic Encyclopedia of Type Strains, Phase IV (KMG-IV): sequencing the most valuable type-strain genomes for metagenomic binning, comparative biology and taxonomic classification.</title>
        <authorList>
            <person name="Goeker M."/>
        </authorList>
    </citation>
    <scope>NUCLEOTIDE SEQUENCE [LARGE SCALE GENOMIC DNA]</scope>
    <source>
        <strain evidence="14 15">DSM 104150</strain>
    </source>
</reference>
<feature type="domain" description="ABC transporter" evidence="13">
    <location>
        <begin position="3"/>
        <end position="247"/>
    </location>
</feature>
<keyword evidence="15" id="KW-1185">Reference proteome</keyword>
<dbReference type="InterPro" id="IPR051309">
    <property type="entry name" value="ABCF_ATPase"/>
</dbReference>
<dbReference type="PROSITE" id="PS00211">
    <property type="entry name" value="ABC_TRANSPORTER_1"/>
    <property type="match status" value="2"/>
</dbReference>
<evidence type="ECO:0000256" key="10">
    <source>
        <dbReference type="ARBA" id="ARBA00061478"/>
    </source>
</evidence>
<proteinExistence type="inferred from homology"/>
<evidence type="ECO:0000256" key="5">
    <source>
        <dbReference type="ARBA" id="ARBA00022801"/>
    </source>
</evidence>
<dbReference type="InterPro" id="IPR032781">
    <property type="entry name" value="ABC_tran_Xtn"/>
</dbReference>
<keyword evidence="8 11" id="KW-0234">DNA repair</keyword>
<feature type="coiled-coil region" evidence="11">
    <location>
        <begin position="562"/>
        <end position="616"/>
    </location>
</feature>
<evidence type="ECO:0000256" key="2">
    <source>
        <dbReference type="ARBA" id="ARBA00022737"/>
    </source>
</evidence>
<dbReference type="OrthoDB" id="9808609at2"/>
<dbReference type="InterPro" id="IPR043686">
    <property type="entry name" value="Uup"/>
</dbReference>
<evidence type="ECO:0000256" key="4">
    <source>
        <dbReference type="ARBA" id="ARBA00022763"/>
    </source>
</evidence>
<evidence type="ECO:0000256" key="9">
    <source>
        <dbReference type="ARBA" id="ARBA00049360"/>
    </source>
</evidence>
<feature type="binding site" evidence="11">
    <location>
        <begin position="346"/>
        <end position="353"/>
    </location>
    <ligand>
        <name>ATP</name>
        <dbReference type="ChEBI" id="CHEBI:30616"/>
        <label>2</label>
    </ligand>
</feature>
<evidence type="ECO:0000256" key="11">
    <source>
        <dbReference type="HAMAP-Rule" id="MF_00848"/>
    </source>
</evidence>
<sequence length="624" mass="68404">MLLGLKNAHLRIANTVLLDAAEFTLVAGERVCLVGRNGAGKSTLMRVLAGEQNLDSGELIRAQGIKLARLQQDVPAAQAGSVYDVVADGLGEIGALMAEYHQIAHAAQPDLSRLAAVQARIEAHDAWNVESQVQAVVTRLDLPADTAFAALSGGQKRRVLLGRALVSSPDVLLLDEPTNHLDIPSIAALEDLLLDFSGALIFVSHDRAFVRRLASRICDLDRGRLSNWVGGWEAYLRGKAEALHAEAREQALFDKKLAQEEAWIRKGVEARRTRSAGRVKALLQMREQFSQRRNREGDVRLAVQEAERSGRLVAQLDAVSHGFDGRELIRRLSTTILRGDKIGIIGPNGAGKTTLLGILLGQLTPDSGSVRLGSKLEVAYFDQLRAALHDEEMTAIDAVGDGREFVEIDGNRRHVISYLQDFLFTPDRARVPVRVLSGGERARLMLAQLFSKPSNLLVLDEPTNDLDMETLDLLEEQLIQYQGTVLLVSHDREFLDNVVTRSLVFEGGGTVGDYVGGHADWLRQRPAPAPVAPSPPLRPSPTPAATPPAARPALDARQRRELDALPRRIEKLEDEQAALAARMNAPDFYAGERAAIAQVEARLLEIERELAMAYARWESLEALR</sequence>
<dbReference type="SMART" id="SM00382">
    <property type="entry name" value="AAA"/>
    <property type="match status" value="2"/>
</dbReference>
<dbReference type="InterPro" id="IPR003593">
    <property type="entry name" value="AAA+_ATPase"/>
</dbReference>
<comment type="function">
    <text evidence="11">Probably plays a role in ribosome assembly or function. May be involved in resolution of branched DNA intermediates that result from template switching in postreplication gaps. Binds DNA and has ATPase activity.</text>
</comment>
<dbReference type="AlphaFoldDB" id="A0A318EBZ9"/>
<dbReference type="InterPro" id="IPR027417">
    <property type="entry name" value="P-loop_NTPase"/>
</dbReference>
<dbReference type="InterPro" id="IPR032524">
    <property type="entry name" value="ABC_tran_C"/>
</dbReference>